<keyword evidence="3" id="KW-0560">Oxidoreductase</keyword>
<dbReference type="PANTHER" id="PTHR43217">
    <property type="entry name" value="SUCCINATE SEMIALDEHYDE DEHYDROGENASE [NAD(P)+] SAD"/>
    <property type="match status" value="1"/>
</dbReference>
<gene>
    <name evidence="5" type="ORF">JKP34_12730</name>
</gene>
<evidence type="ECO:0000313" key="5">
    <source>
        <dbReference type="EMBL" id="MBL0766124.1"/>
    </source>
</evidence>
<dbReference type="FunFam" id="3.40.309.10:FF:000010">
    <property type="entry name" value="Gamma-aminobutyraldehyde dehydrogenase"/>
    <property type="match status" value="1"/>
</dbReference>
<dbReference type="InterPro" id="IPR016163">
    <property type="entry name" value="Ald_DH_C"/>
</dbReference>
<dbReference type="Pfam" id="PF00171">
    <property type="entry name" value="Aldedh"/>
    <property type="match status" value="1"/>
</dbReference>
<dbReference type="InterPro" id="IPR016161">
    <property type="entry name" value="Ald_DH/histidinol_DH"/>
</dbReference>
<keyword evidence="6" id="KW-1185">Reference proteome</keyword>
<evidence type="ECO:0000256" key="1">
    <source>
        <dbReference type="ARBA" id="ARBA00009986"/>
    </source>
</evidence>
<dbReference type="FunFam" id="3.40.605.10:FF:000012">
    <property type="entry name" value="NAD-dependent succinate-semialdehyde dehydrogenase"/>
    <property type="match status" value="1"/>
</dbReference>
<protein>
    <submittedName>
        <fullName evidence="5">NAD-dependent succinate-semialdehyde dehydrogenase</fullName>
    </submittedName>
</protein>
<dbReference type="AlphaFoldDB" id="A0A937AGN1"/>
<feature type="domain" description="Aldehyde dehydrogenase" evidence="4">
    <location>
        <begin position="3"/>
        <end position="451"/>
    </location>
</feature>
<comment type="similarity">
    <text evidence="1">Belongs to the aldehyde dehydrogenase family.</text>
</comment>
<dbReference type="Gene3D" id="3.40.605.10">
    <property type="entry name" value="Aldehyde Dehydrogenase, Chain A, domain 1"/>
    <property type="match status" value="1"/>
</dbReference>
<evidence type="ECO:0000256" key="2">
    <source>
        <dbReference type="ARBA" id="ARBA00022857"/>
    </source>
</evidence>
<dbReference type="GO" id="GO:0004030">
    <property type="term" value="F:aldehyde dehydrogenase [NAD(P)+] activity"/>
    <property type="evidence" value="ECO:0007669"/>
    <property type="project" value="InterPro"/>
</dbReference>
<name>A0A937AGN1_9BACT</name>
<organism evidence="5 6">
    <name type="scientific">Marivirga atlantica</name>
    <dbReference type="NCBI Taxonomy" id="1548457"/>
    <lineage>
        <taxon>Bacteria</taxon>
        <taxon>Pseudomonadati</taxon>
        <taxon>Bacteroidota</taxon>
        <taxon>Cytophagia</taxon>
        <taxon>Cytophagales</taxon>
        <taxon>Marivirgaceae</taxon>
        <taxon>Marivirga</taxon>
    </lineage>
</organism>
<comment type="caution">
    <text evidence="5">The sequence shown here is derived from an EMBL/GenBank/DDBJ whole genome shotgun (WGS) entry which is preliminary data.</text>
</comment>
<dbReference type="Proteomes" id="UP000642920">
    <property type="component" value="Unassembled WGS sequence"/>
</dbReference>
<reference evidence="5" key="1">
    <citation type="submission" date="2021-01" db="EMBL/GenBank/DDBJ databases">
        <title>Marivirga sp. nov., isolated from intertidal surface sediments.</title>
        <authorList>
            <person name="Zhang M."/>
        </authorList>
    </citation>
    <scope>NUCLEOTIDE SEQUENCE</scope>
    <source>
        <strain evidence="5">SM1354</strain>
    </source>
</reference>
<sequence length="454" mass="50176">MAIESKNPLNNEVVKTFSEEPDELILEKLENAHTTYKNWKQTSFSERSTLMKKAAEVLRNNKEKYAGLMTLEMGKAKREAISEVEKCARCCDYYADNAEEFLSNQKLEVPDGKAYIAYDPIGPVLAVMPWNFPLWQVFRFAAPNLMAGNVGLLKHASNVPQCAKAIEEVFVEAGFPTGAFQTLIISSSKVNMILDDERVVAATLTGSEYAGSKVAERAGKNLKKTVLELGGSDPFIVLEDADIEEAAKTGAKARMINNGQSCIAAKRFILHKNIADDFLEKFKAEFEKLKIGDPDDDDNDYGPMAREDLADELLEQVNKSVDKGAKILIGGKRMDREGAFFEPTILTDVKPGMPAYEEELFGPVAIVIIAESNADAVRIVNDSRFGLGGSLWSQNIEEAQKLVRQVESGAVYINKLMASHPAVPFGGIKMSGYGRELSHLGIREFMNEKTIWIA</sequence>
<dbReference type="InterPro" id="IPR044148">
    <property type="entry name" value="ALDH_GabD1-like"/>
</dbReference>
<proteinExistence type="inferred from homology"/>
<dbReference type="Gene3D" id="3.40.309.10">
    <property type="entry name" value="Aldehyde Dehydrogenase, Chain A, domain 2"/>
    <property type="match status" value="1"/>
</dbReference>
<dbReference type="SUPFAM" id="SSF53720">
    <property type="entry name" value="ALDH-like"/>
    <property type="match status" value="1"/>
</dbReference>
<dbReference type="InterPro" id="IPR016162">
    <property type="entry name" value="Ald_DH_N"/>
</dbReference>
<accession>A0A937AGN1</accession>
<dbReference type="PANTHER" id="PTHR43217:SF1">
    <property type="entry name" value="SUCCINATE SEMIALDEHYDE DEHYDROGENASE [NAD(P)+] SAD"/>
    <property type="match status" value="1"/>
</dbReference>
<evidence type="ECO:0000259" key="4">
    <source>
        <dbReference type="Pfam" id="PF00171"/>
    </source>
</evidence>
<dbReference type="InterPro" id="IPR047110">
    <property type="entry name" value="GABD/Sad-like"/>
</dbReference>
<dbReference type="EMBL" id="JAERQG010000003">
    <property type="protein sequence ID" value="MBL0766124.1"/>
    <property type="molecule type" value="Genomic_DNA"/>
</dbReference>
<dbReference type="InterPro" id="IPR015590">
    <property type="entry name" value="Aldehyde_DH_dom"/>
</dbReference>
<dbReference type="RefSeq" id="WP_201922037.1">
    <property type="nucleotide sequence ID" value="NZ_JAERQG010000003.1"/>
</dbReference>
<dbReference type="CDD" id="cd07100">
    <property type="entry name" value="ALDH_SSADH1_GabD1"/>
    <property type="match status" value="1"/>
</dbReference>
<dbReference type="GO" id="GO:0004777">
    <property type="term" value="F:succinate-semialdehyde dehydrogenase (NAD+) activity"/>
    <property type="evidence" value="ECO:0007669"/>
    <property type="project" value="TreeGrafter"/>
</dbReference>
<keyword evidence="2" id="KW-0521">NADP</keyword>
<evidence type="ECO:0000313" key="6">
    <source>
        <dbReference type="Proteomes" id="UP000642920"/>
    </source>
</evidence>
<evidence type="ECO:0000256" key="3">
    <source>
        <dbReference type="ARBA" id="ARBA00023002"/>
    </source>
</evidence>